<keyword evidence="2" id="KW-1185">Reference proteome</keyword>
<dbReference type="Proteomes" id="UP000033066">
    <property type="component" value="Chromosome"/>
</dbReference>
<dbReference type="PATRIC" id="fig|1434107.4.peg.1716"/>
<dbReference type="AlphaFoldDB" id="A0A0E3WVI1"/>
<dbReference type="EMBL" id="CP009517">
    <property type="protein sequence ID" value="AKB81889.1"/>
    <property type="molecule type" value="Genomic_DNA"/>
</dbReference>
<dbReference type="SUPFAM" id="SSF48537">
    <property type="entry name" value="Phospholipase C/P1 nuclease"/>
    <property type="match status" value="1"/>
</dbReference>
<organism evidence="1 2">
    <name type="scientific">Methanosarcina barkeri 3</name>
    <dbReference type="NCBI Taxonomy" id="1434107"/>
    <lineage>
        <taxon>Archaea</taxon>
        <taxon>Methanobacteriati</taxon>
        <taxon>Methanobacteriota</taxon>
        <taxon>Stenosarchaea group</taxon>
        <taxon>Methanomicrobia</taxon>
        <taxon>Methanosarcinales</taxon>
        <taxon>Methanosarcinaceae</taxon>
        <taxon>Methanosarcina</taxon>
    </lineage>
</organism>
<name>A0A0E3WVI1_METBA</name>
<dbReference type="GeneID" id="25418727"/>
<accession>A0A0E3WVI1</accession>
<dbReference type="InterPro" id="IPR008947">
    <property type="entry name" value="PLipase_C/P1_nuclease_dom_sf"/>
</dbReference>
<dbReference type="HOGENOM" id="CLU_067986_0_0_2"/>
<protein>
    <submittedName>
        <fullName evidence="1">Type IV fimbrial biogenesis protein PilY1</fullName>
    </submittedName>
</protein>
<gene>
    <name evidence="1" type="ORF">MSBR3_1311</name>
</gene>
<dbReference type="Gene3D" id="1.10.575.10">
    <property type="entry name" value="P1 Nuclease"/>
    <property type="match status" value="1"/>
</dbReference>
<dbReference type="GO" id="GO:0016788">
    <property type="term" value="F:hydrolase activity, acting on ester bonds"/>
    <property type="evidence" value="ECO:0007669"/>
    <property type="project" value="InterPro"/>
</dbReference>
<dbReference type="RefSeq" id="WP_052723319.1">
    <property type="nucleotide sequence ID" value="NZ_CP009517.1"/>
</dbReference>
<dbReference type="OrthoDB" id="129480at2157"/>
<reference evidence="1" key="1">
    <citation type="submission" date="2014-07" db="EMBL/GenBank/DDBJ databases">
        <title>Methanogenic archaea and the global carbon cycle.</title>
        <authorList>
            <person name="Henriksen J.R."/>
            <person name="Luke J."/>
            <person name="Reinhart S."/>
            <person name="Benedict M.N."/>
            <person name="Youngblut N.D."/>
            <person name="Metcalf M.E."/>
            <person name="Whitaker R.J."/>
            <person name="Metcalf W.W."/>
        </authorList>
    </citation>
    <scope>NUCLEOTIDE SEQUENCE [LARGE SCALE GENOMIC DNA]</scope>
    <source>
        <strain evidence="1">3</strain>
    </source>
</reference>
<sequence length="367" mass="41151">MATKKKFRIAMLILAIFLMSFVLIPTGSAAAEKVNIKNSSDSKVETYDIKGLDANKVKEIESRASYIKSLPETIQNAPYIGLVTADNETKKVVLGYIDNFSVSNSEKKEMKKEIKDIWNRVPNRITEKDYPEIQKIGDAVSKYVEDTYWANKQNVTNKQSIQWKTSAHSGLIKAGVNLVYGNSQWANWAANAAPTPDSTDQGLDRYWYHYYNPSIGGGAPSACNARAGVAKTYYSMGSSYRQTAFENLGFASHYLSDAGQPMHTGLSFDTFKEEQHLQYEQYVDNNWVSGCQFSQCVNSNTVIKSVTNPSQAVKNLAAFSKPYYSQLWAEINNNPTNFDTITTRYITTKCLRETAKYNAGLAKYIKS</sequence>
<proteinExistence type="predicted"/>
<evidence type="ECO:0000313" key="2">
    <source>
        <dbReference type="Proteomes" id="UP000033066"/>
    </source>
</evidence>
<dbReference type="KEGG" id="mbak:MSBR3_1311"/>
<evidence type="ECO:0000313" key="1">
    <source>
        <dbReference type="EMBL" id="AKB81889.1"/>
    </source>
</evidence>